<dbReference type="EC" id="4.2.1.75" evidence="2"/>
<sequence>MTGGLEGKRIVIAGSRKISELSTIIEKQGGIPVVRSQQGTLFLAESEVERDLLRVVESGSDWMMFTTGTGLEALFNQAERIGIRSAFLEIVKQSKVAARGYKTYALLKKMGIQPVAVDDDGTTKGLIKALETYEFTGQGVTIQLHGEPMPSLVNFLENKGAVVRTLLPYKHMAPDDTVSRQLCQELADGSVDAVCFTTAVQVRYFFQFVKSNGYYPAIHESFKKKVLAAAVGKVTAEALKEEGVERVLAPESERMGAMIIELAHYYQNKSTVKTHR</sequence>
<comment type="caution">
    <text evidence="2">The sequence shown here is derived from an EMBL/GenBank/DDBJ whole genome shotgun (WGS) entry which is preliminary data.</text>
</comment>
<dbReference type="RefSeq" id="WP_155615295.1">
    <property type="nucleotide sequence ID" value="NZ_WNZX01000017.1"/>
</dbReference>
<protein>
    <submittedName>
        <fullName evidence="2">Uroporphyrinogen-III synthase</fullName>
        <ecNumber evidence="2">4.2.1.75</ecNumber>
    </submittedName>
</protein>
<organism evidence="2 3">
    <name type="scientific">Paenibacillus validus</name>
    <dbReference type="NCBI Taxonomy" id="44253"/>
    <lineage>
        <taxon>Bacteria</taxon>
        <taxon>Bacillati</taxon>
        <taxon>Bacillota</taxon>
        <taxon>Bacilli</taxon>
        <taxon>Bacillales</taxon>
        <taxon>Paenibacillaceae</taxon>
        <taxon>Paenibacillus</taxon>
    </lineage>
</organism>
<dbReference type="InterPro" id="IPR003754">
    <property type="entry name" value="4pyrrol_synth_uPrphyn_synth"/>
</dbReference>
<dbReference type="Pfam" id="PF02602">
    <property type="entry name" value="HEM4"/>
    <property type="match status" value="1"/>
</dbReference>
<keyword evidence="2" id="KW-0456">Lyase</keyword>
<accession>A0A7X2ZEE0</accession>
<dbReference type="NCBIfam" id="NF004584">
    <property type="entry name" value="PRK05928.2-1"/>
    <property type="match status" value="1"/>
</dbReference>
<reference evidence="2 3" key="1">
    <citation type="submission" date="2019-11" db="EMBL/GenBank/DDBJ databases">
        <title>Draft genome sequences of five Paenibacillus species of dairy origin.</title>
        <authorList>
            <person name="Olajide A.M."/>
            <person name="Chen S."/>
            <person name="Lapointe G."/>
        </authorList>
    </citation>
    <scope>NUCLEOTIDE SEQUENCE [LARGE SCALE GENOMIC DNA]</scope>
    <source>
        <strain evidence="2 3">2CS3</strain>
    </source>
</reference>
<feature type="domain" description="Tetrapyrrole biosynthesis uroporphyrinogen III synthase" evidence="1">
    <location>
        <begin position="20"/>
        <end position="259"/>
    </location>
</feature>
<dbReference type="CDD" id="cd06578">
    <property type="entry name" value="HemD"/>
    <property type="match status" value="1"/>
</dbReference>
<dbReference type="PANTHER" id="PTHR40082">
    <property type="entry name" value="BLR5956 PROTEIN"/>
    <property type="match status" value="1"/>
</dbReference>
<dbReference type="GO" id="GO:0006780">
    <property type="term" value="P:uroporphyrinogen III biosynthetic process"/>
    <property type="evidence" value="ECO:0007669"/>
    <property type="project" value="InterPro"/>
</dbReference>
<dbReference type="InterPro" id="IPR036108">
    <property type="entry name" value="4pyrrol_syn_uPrphyn_synt_sf"/>
</dbReference>
<dbReference type="AlphaFoldDB" id="A0A7X2ZEE0"/>
<evidence type="ECO:0000313" key="2">
    <source>
        <dbReference type="EMBL" id="MUG72698.1"/>
    </source>
</evidence>
<evidence type="ECO:0000259" key="1">
    <source>
        <dbReference type="Pfam" id="PF02602"/>
    </source>
</evidence>
<dbReference type="SUPFAM" id="SSF69618">
    <property type="entry name" value="HemD-like"/>
    <property type="match status" value="1"/>
</dbReference>
<name>A0A7X2ZEE0_9BACL</name>
<dbReference type="Gene3D" id="3.40.50.10090">
    <property type="match status" value="2"/>
</dbReference>
<dbReference type="GO" id="GO:0004852">
    <property type="term" value="F:uroporphyrinogen-III synthase activity"/>
    <property type="evidence" value="ECO:0007669"/>
    <property type="project" value="UniProtKB-EC"/>
</dbReference>
<proteinExistence type="predicted"/>
<keyword evidence="3" id="KW-1185">Reference proteome</keyword>
<dbReference type="EMBL" id="WNZX01000017">
    <property type="protein sequence ID" value="MUG72698.1"/>
    <property type="molecule type" value="Genomic_DNA"/>
</dbReference>
<gene>
    <name evidence="2" type="ORF">GNP93_18700</name>
</gene>
<dbReference type="PANTHER" id="PTHR40082:SF1">
    <property type="entry name" value="BLR5956 PROTEIN"/>
    <property type="match status" value="1"/>
</dbReference>
<dbReference type="InterPro" id="IPR039793">
    <property type="entry name" value="UROS/Hem4"/>
</dbReference>
<evidence type="ECO:0000313" key="3">
    <source>
        <dbReference type="Proteomes" id="UP000450917"/>
    </source>
</evidence>
<dbReference type="Proteomes" id="UP000450917">
    <property type="component" value="Unassembled WGS sequence"/>
</dbReference>